<evidence type="ECO:0008006" key="3">
    <source>
        <dbReference type="Google" id="ProtNLM"/>
    </source>
</evidence>
<accession>A0A1K0FMQ0</accession>
<dbReference type="InterPro" id="IPR036894">
    <property type="entry name" value="YbaB-like_sf"/>
</dbReference>
<sequence>MPHQADRDANRALRARFDDVRSRYERLRSGMDEMQQRLARMAVTVESPDALVRATVGPRGQLVDLKLDREIYRRGDPDELARTILRTVEEAVARTTDQVQEMLSEYLPPDSGAAGFLRDGDFGQLLSRQDQIMREADENDGR</sequence>
<dbReference type="Proteomes" id="UP000182486">
    <property type="component" value="Unassembled WGS sequence"/>
</dbReference>
<dbReference type="EMBL" id="MEIA01000124">
    <property type="protein sequence ID" value="OJF14000.1"/>
    <property type="molecule type" value="Genomic_DNA"/>
</dbReference>
<organism evidence="1 2">
    <name type="scientific">Couchioplanes caeruleus subsp. caeruleus</name>
    <dbReference type="NCBI Taxonomy" id="56427"/>
    <lineage>
        <taxon>Bacteria</taxon>
        <taxon>Bacillati</taxon>
        <taxon>Actinomycetota</taxon>
        <taxon>Actinomycetes</taxon>
        <taxon>Micromonosporales</taxon>
        <taxon>Micromonosporaceae</taxon>
        <taxon>Couchioplanes</taxon>
    </lineage>
</organism>
<gene>
    <name evidence="1" type="ORF">BG844_12145</name>
</gene>
<name>A0A1K0FMQ0_9ACTN</name>
<keyword evidence="2" id="KW-1185">Reference proteome</keyword>
<dbReference type="AlphaFoldDB" id="A0A1K0FMQ0"/>
<evidence type="ECO:0000313" key="1">
    <source>
        <dbReference type="EMBL" id="OJF14000.1"/>
    </source>
</evidence>
<dbReference type="GO" id="GO:0003677">
    <property type="term" value="F:DNA binding"/>
    <property type="evidence" value="ECO:0007669"/>
    <property type="project" value="InterPro"/>
</dbReference>
<protein>
    <recommendedName>
        <fullName evidence="3">DNA-binding protein YbaB</fullName>
    </recommendedName>
</protein>
<dbReference type="InterPro" id="IPR004401">
    <property type="entry name" value="YbaB/EbfC"/>
</dbReference>
<dbReference type="SUPFAM" id="SSF82607">
    <property type="entry name" value="YbaB-like"/>
    <property type="match status" value="1"/>
</dbReference>
<proteinExistence type="predicted"/>
<evidence type="ECO:0000313" key="2">
    <source>
        <dbReference type="Proteomes" id="UP000182486"/>
    </source>
</evidence>
<reference evidence="1 2" key="1">
    <citation type="submission" date="2016-09" db="EMBL/GenBank/DDBJ databases">
        <title>Couchioplanes caeruleus draft genome sequence.</title>
        <authorList>
            <person name="Sheehan J."/>
            <person name="Caffrey P."/>
        </authorList>
    </citation>
    <scope>NUCLEOTIDE SEQUENCE [LARGE SCALE GENOMIC DNA]</scope>
    <source>
        <strain evidence="1 2">DSM 43634</strain>
    </source>
</reference>
<dbReference type="Gene3D" id="3.30.1310.10">
    <property type="entry name" value="Nucleoid-associated protein YbaB-like domain"/>
    <property type="match status" value="1"/>
</dbReference>
<dbReference type="Pfam" id="PF02575">
    <property type="entry name" value="YbaB_DNA_bd"/>
    <property type="match status" value="1"/>
</dbReference>
<comment type="caution">
    <text evidence="1">The sequence shown here is derived from an EMBL/GenBank/DDBJ whole genome shotgun (WGS) entry which is preliminary data.</text>
</comment>